<organism evidence="1 2">
    <name type="scientific">Streptomyces ehimensis</name>
    <dbReference type="NCBI Taxonomy" id="68195"/>
    <lineage>
        <taxon>Bacteria</taxon>
        <taxon>Bacillati</taxon>
        <taxon>Actinomycetota</taxon>
        <taxon>Actinomycetes</taxon>
        <taxon>Kitasatosporales</taxon>
        <taxon>Streptomycetaceae</taxon>
        <taxon>Streptomyces</taxon>
    </lineage>
</organism>
<evidence type="ECO:0000313" key="1">
    <source>
        <dbReference type="EMBL" id="MFC4516354.1"/>
    </source>
</evidence>
<dbReference type="EMBL" id="JBHSFS010000013">
    <property type="protein sequence ID" value="MFC4516354.1"/>
    <property type="molecule type" value="Genomic_DNA"/>
</dbReference>
<dbReference type="RefSeq" id="WP_417923555.1">
    <property type="nucleotide sequence ID" value="NZ_JBHSFS010000013.1"/>
</dbReference>
<dbReference type="Proteomes" id="UP001595990">
    <property type="component" value="Unassembled WGS sequence"/>
</dbReference>
<evidence type="ECO:0000313" key="2">
    <source>
        <dbReference type="Proteomes" id="UP001595990"/>
    </source>
</evidence>
<sequence>MAEIRGWSYEGTELAWIQDRLGRPDGGPGHAVSELVPGCFGSYLRIFHPFQAMDGSGRTCSWRTLAEAYGVPFHSELSHRSLPAGTVPSGGPLWLAESGRLDDRSRGALQRCLAPATGDQQVFYAYDLVAMGEDVDSPIERCSSLAGLDSTHAAVRAEIGDVDGPEFWWPQDRSWVVTTDHDLLSTYIGCSTETARRILRADELEVLPVTQQTRVDFYADESGHLR</sequence>
<reference evidence="2" key="1">
    <citation type="journal article" date="2019" name="Int. J. Syst. Evol. Microbiol.">
        <title>The Global Catalogue of Microorganisms (GCM) 10K type strain sequencing project: providing services to taxonomists for standard genome sequencing and annotation.</title>
        <authorList>
            <consortium name="The Broad Institute Genomics Platform"/>
            <consortium name="The Broad Institute Genome Sequencing Center for Infectious Disease"/>
            <person name="Wu L."/>
            <person name="Ma J."/>
        </authorList>
    </citation>
    <scope>NUCLEOTIDE SEQUENCE [LARGE SCALE GENOMIC DNA]</scope>
    <source>
        <strain evidence="2">CECT 8064</strain>
    </source>
</reference>
<accession>A0ABV9BQN5</accession>
<gene>
    <name evidence="1" type="ORF">ACFPEN_25880</name>
</gene>
<proteinExistence type="predicted"/>
<comment type="caution">
    <text evidence="1">The sequence shown here is derived from an EMBL/GenBank/DDBJ whole genome shotgun (WGS) entry which is preliminary data.</text>
</comment>
<name>A0ABV9BQN5_9ACTN</name>
<keyword evidence="2" id="KW-1185">Reference proteome</keyword>
<protein>
    <submittedName>
        <fullName evidence="1">Uncharacterized protein</fullName>
    </submittedName>
</protein>